<gene>
    <name evidence="1" type="ORF">AABB81_12845</name>
</gene>
<dbReference type="RefSeq" id="WP_342160954.1">
    <property type="nucleotide sequence ID" value="NZ_JBCDNA010000003.1"/>
</dbReference>
<sequence length="86" mass="10001">MKFMINCDEATAICDKNQYGEASLSEKVRLTFHLLVCKYCKSYSKQNNLMSQIFGRHLRPCDGSEKLSVEDKLELEKSLQKELKKH</sequence>
<proteinExistence type="predicted"/>
<evidence type="ECO:0000313" key="2">
    <source>
        <dbReference type="Proteomes" id="UP001474120"/>
    </source>
</evidence>
<name>A0ABU9L316_9FLAO</name>
<organism evidence="1 2">
    <name type="scientific">Lutimonas vermicola</name>
    <dbReference type="NCBI Taxonomy" id="414288"/>
    <lineage>
        <taxon>Bacteria</taxon>
        <taxon>Pseudomonadati</taxon>
        <taxon>Bacteroidota</taxon>
        <taxon>Flavobacteriia</taxon>
        <taxon>Flavobacteriales</taxon>
        <taxon>Flavobacteriaceae</taxon>
        <taxon>Lutimonas</taxon>
    </lineage>
</organism>
<keyword evidence="2" id="KW-1185">Reference proteome</keyword>
<accession>A0ABU9L316</accession>
<comment type="caution">
    <text evidence="1">The sequence shown here is derived from an EMBL/GenBank/DDBJ whole genome shotgun (WGS) entry which is preliminary data.</text>
</comment>
<evidence type="ECO:0008006" key="3">
    <source>
        <dbReference type="Google" id="ProtNLM"/>
    </source>
</evidence>
<dbReference type="Proteomes" id="UP001474120">
    <property type="component" value="Unassembled WGS sequence"/>
</dbReference>
<dbReference type="EMBL" id="JBCDNA010000003">
    <property type="protein sequence ID" value="MEL4456789.1"/>
    <property type="molecule type" value="Genomic_DNA"/>
</dbReference>
<evidence type="ECO:0000313" key="1">
    <source>
        <dbReference type="EMBL" id="MEL4456789.1"/>
    </source>
</evidence>
<reference evidence="1 2" key="1">
    <citation type="submission" date="2024-04" db="EMBL/GenBank/DDBJ databases">
        <title>whole genome sequencing of Lutimonas vermicola strain IMCC1616.</title>
        <authorList>
            <person name="Bae S.S."/>
        </authorList>
    </citation>
    <scope>NUCLEOTIDE SEQUENCE [LARGE SCALE GENOMIC DNA]</scope>
    <source>
        <strain evidence="1 2">IMCC1616</strain>
    </source>
</reference>
<protein>
    <recommendedName>
        <fullName evidence="3">Glycine dehydrogenase</fullName>
    </recommendedName>
</protein>